<sequence>MASIYPASGKNLRVGFDQAQSNPIRFKTDLMKSYLPHSGHFLKDREDIALLLENVRAICSNSDPYAAVQGLRWVICNVTEKTSLFRLAHYPVLSKPLDNWIAEIDLYSMRDAVQWWRYWHRSLEGHYWKHLYVAFSIVPEDMIVPPNDLLNGDFCLLGHSISEIWEGMRQEHVHPDSIAFMEMCLLRQYIIQYLAKQQPDITSNSFLSPVFKDNWEKVMANTHGVTVALLAANNAGPNGIINMAKNMTFLMDTLSMNSREDSLAIDMDIPTSRERRHGMKNNFQEVYMRYMEYLNIQPSAPLLARYASSGAHFVPTMDGHREHVKHVRFPMSRSLRGVVNTYVKDGRSHY</sequence>
<organism evidence="1 2">
    <name type="scientific">Penicillium hetheringtonii</name>
    <dbReference type="NCBI Taxonomy" id="911720"/>
    <lineage>
        <taxon>Eukaryota</taxon>
        <taxon>Fungi</taxon>
        <taxon>Dikarya</taxon>
        <taxon>Ascomycota</taxon>
        <taxon>Pezizomycotina</taxon>
        <taxon>Eurotiomycetes</taxon>
        <taxon>Eurotiomycetidae</taxon>
        <taxon>Eurotiales</taxon>
        <taxon>Aspergillaceae</taxon>
        <taxon>Penicillium</taxon>
    </lineage>
</organism>
<dbReference type="EMBL" id="JAQJAC010000007">
    <property type="protein sequence ID" value="KAJ5578822.1"/>
    <property type="molecule type" value="Genomic_DNA"/>
</dbReference>
<evidence type="ECO:0000313" key="2">
    <source>
        <dbReference type="Proteomes" id="UP001216150"/>
    </source>
</evidence>
<dbReference type="Proteomes" id="UP001216150">
    <property type="component" value="Unassembled WGS sequence"/>
</dbReference>
<keyword evidence="2" id="KW-1185">Reference proteome</keyword>
<comment type="caution">
    <text evidence="1">The sequence shown here is derived from an EMBL/GenBank/DDBJ whole genome shotgun (WGS) entry which is preliminary data.</text>
</comment>
<gene>
    <name evidence="1" type="ORF">N7450_007689</name>
</gene>
<dbReference type="AlphaFoldDB" id="A0AAD6DF01"/>
<name>A0AAD6DF01_9EURO</name>
<accession>A0AAD6DF01</accession>
<protein>
    <submittedName>
        <fullName evidence="1">Uncharacterized protein</fullName>
    </submittedName>
</protein>
<proteinExistence type="predicted"/>
<evidence type="ECO:0000313" key="1">
    <source>
        <dbReference type="EMBL" id="KAJ5578822.1"/>
    </source>
</evidence>
<reference evidence="1 2" key="1">
    <citation type="journal article" date="2023" name="IMA Fungus">
        <title>Comparative genomic study of the Penicillium genus elucidates a diverse pangenome and 15 lateral gene transfer events.</title>
        <authorList>
            <person name="Petersen C."/>
            <person name="Sorensen T."/>
            <person name="Nielsen M.R."/>
            <person name="Sondergaard T.E."/>
            <person name="Sorensen J.L."/>
            <person name="Fitzpatrick D.A."/>
            <person name="Frisvad J.C."/>
            <person name="Nielsen K.L."/>
        </authorList>
    </citation>
    <scope>NUCLEOTIDE SEQUENCE [LARGE SCALE GENOMIC DNA]</scope>
    <source>
        <strain evidence="1 2">IBT 29057</strain>
    </source>
</reference>